<protein>
    <submittedName>
        <fullName evidence="2">Phage tail protein</fullName>
    </submittedName>
</protein>
<dbReference type="Pfam" id="PF13550">
    <property type="entry name" value="Phage-tail_3"/>
    <property type="match status" value="1"/>
</dbReference>
<evidence type="ECO:0000313" key="2">
    <source>
        <dbReference type="EMBL" id="SFD52673.1"/>
    </source>
</evidence>
<accession>A0AAQ1QYY2</accession>
<gene>
    <name evidence="2" type="ORF">SAMN05216577_12846</name>
</gene>
<dbReference type="Proteomes" id="UP000183385">
    <property type="component" value="Unassembled WGS sequence"/>
</dbReference>
<reference evidence="2 3" key="1">
    <citation type="submission" date="2016-10" db="EMBL/GenBank/DDBJ databases">
        <authorList>
            <person name="Varghese N."/>
            <person name="Submissions S."/>
        </authorList>
    </citation>
    <scope>NUCLEOTIDE SEQUENCE [LARGE SCALE GENOMIC DNA]</scope>
    <source>
        <strain evidence="2 3">LMG 18378</strain>
    </source>
</reference>
<organism evidence="2 3">
    <name type="scientific">Pseudomonas citronellolis</name>
    <dbReference type="NCBI Taxonomy" id="53408"/>
    <lineage>
        <taxon>Bacteria</taxon>
        <taxon>Pseudomonadati</taxon>
        <taxon>Pseudomonadota</taxon>
        <taxon>Gammaproteobacteria</taxon>
        <taxon>Pseudomonadales</taxon>
        <taxon>Pseudomonadaceae</taxon>
        <taxon>Pseudomonas</taxon>
    </lineage>
</organism>
<evidence type="ECO:0000313" key="3">
    <source>
        <dbReference type="Proteomes" id="UP000183385"/>
    </source>
</evidence>
<keyword evidence="3" id="KW-1185">Reference proteome</keyword>
<proteinExistence type="predicted"/>
<sequence>MSSGSKSQTVGYKYFMGVQLAVCHGPVDAVLELIGGDRTAWTGNVTSSGSITINQEELFGGTSREGGWAGTIDICMGEDTQEPNPYLVSKTDGIVPGYVGLLTTVFRQFYWSAMNPYFKAPWWRVRRILKGWSRGSAWYPEKAQIGRDMNPAHIIYQCLTDTEWGMGYSPDDIDDTSFRAAADKLYSEGFGLSWVWEDQSSIEDVVQLFVNHINAAQGLDMETGRFVLVLIRDDYDVASLPELNPSNILSLDSFQRVAWGDTANEIVVTYTDRDQNDATVAVQDPASIAAQGAVVSTTRSYPAIREFDLAVRAAMRDLNIASSPLAKVTLAVNRVASRWMLGKVFKLTWPRLGINGAPFRVTAIRPGSLPDSIEIEALEDIFGLPSNAYTGQQPSGWVEPLNPPAPAIAARAIEAPYWDLVHQMSAADIAYLEPGFGFGGVLAVKPTADSYGFDLWEAPANAGPYSFMAAGDFVASGTLAADMPISAGPVTFTLRNMIDVDEVDLGTYFYIDNEAFGVTAINPSTGVVIATRAVLDTVPALHVEGARAWFMDQADVYDPTQRTSAEVAYYKPLTRTGRGTLPLASSPAYSVTMANRASRPYPPGNVKVNSTYFPTKVYGDLAVTWSHRDRNQQTVDLMPFTSGNIGPEVGTTYTVQVFDGTTLKRTYTGITSTSWSYALADVVADGVLQTPRLVLASSRDGLASWQRHDITIDRHGLGFHLGEDLGGVAA</sequence>
<dbReference type="AlphaFoldDB" id="A0AAQ1QYY2"/>
<evidence type="ECO:0000259" key="1">
    <source>
        <dbReference type="Pfam" id="PF13550"/>
    </source>
</evidence>
<dbReference type="EMBL" id="FOLS01000028">
    <property type="protein sequence ID" value="SFD52673.1"/>
    <property type="molecule type" value="Genomic_DNA"/>
</dbReference>
<dbReference type="InterPro" id="IPR032876">
    <property type="entry name" value="J_dom"/>
</dbReference>
<name>A0AAQ1QYY2_9PSED</name>
<feature type="domain" description="Tip attachment protein J" evidence="1">
    <location>
        <begin position="199"/>
        <end position="364"/>
    </location>
</feature>
<dbReference type="RefSeq" id="WP_074983570.1">
    <property type="nucleotide sequence ID" value="NZ_FOLS01000028.1"/>
</dbReference>
<comment type="caution">
    <text evidence="2">The sequence shown here is derived from an EMBL/GenBank/DDBJ whole genome shotgun (WGS) entry which is preliminary data.</text>
</comment>